<feature type="coiled-coil region" evidence="4">
    <location>
        <begin position="348"/>
        <end position="385"/>
    </location>
</feature>
<organism evidence="6 7">
    <name type="scientific">Hondaea fermentalgiana</name>
    <dbReference type="NCBI Taxonomy" id="2315210"/>
    <lineage>
        <taxon>Eukaryota</taxon>
        <taxon>Sar</taxon>
        <taxon>Stramenopiles</taxon>
        <taxon>Bigyra</taxon>
        <taxon>Labyrinthulomycetes</taxon>
        <taxon>Thraustochytrida</taxon>
        <taxon>Thraustochytriidae</taxon>
        <taxon>Hondaea</taxon>
    </lineage>
</organism>
<dbReference type="PANTHER" id="PTHR19211">
    <property type="entry name" value="ATP-BINDING TRANSPORT PROTEIN-RELATED"/>
    <property type="match status" value="1"/>
</dbReference>
<keyword evidence="4" id="KW-0175">Coiled coil</keyword>
<dbReference type="InParanoid" id="A0A2R5GUE5"/>
<keyword evidence="7" id="KW-1185">Reference proteome</keyword>
<accession>A0A2R5GUE5</accession>
<dbReference type="SMART" id="SM00382">
    <property type="entry name" value="AAA"/>
    <property type="match status" value="2"/>
</dbReference>
<dbReference type="OrthoDB" id="2110130at2759"/>
<dbReference type="PROSITE" id="PS50893">
    <property type="entry name" value="ABC_TRANSPORTER_2"/>
    <property type="match status" value="2"/>
</dbReference>
<evidence type="ECO:0000256" key="4">
    <source>
        <dbReference type="SAM" id="Coils"/>
    </source>
</evidence>
<name>A0A2R5GUE5_9STRA</name>
<dbReference type="EMBL" id="BEYU01000099">
    <property type="protein sequence ID" value="GBG31514.1"/>
    <property type="molecule type" value="Genomic_DNA"/>
</dbReference>
<dbReference type="InterPro" id="IPR003439">
    <property type="entry name" value="ABC_transporter-like_ATP-bd"/>
</dbReference>
<dbReference type="CDD" id="cd03221">
    <property type="entry name" value="ABCF_EF-3"/>
    <property type="match status" value="1"/>
</dbReference>
<comment type="caution">
    <text evidence="6">The sequence shown here is derived from an EMBL/GenBank/DDBJ whole genome shotgun (WGS) entry which is preliminary data.</text>
</comment>
<keyword evidence="3 6" id="KW-0067">ATP-binding</keyword>
<dbReference type="InterPro" id="IPR003593">
    <property type="entry name" value="AAA+_ATPase"/>
</dbReference>
<feature type="domain" description="ABC transporter" evidence="5">
    <location>
        <begin position="40"/>
        <end position="298"/>
    </location>
</feature>
<evidence type="ECO:0000313" key="6">
    <source>
        <dbReference type="EMBL" id="GBG31514.1"/>
    </source>
</evidence>
<dbReference type="InterPro" id="IPR050611">
    <property type="entry name" value="ABCF"/>
</dbReference>
<evidence type="ECO:0000313" key="7">
    <source>
        <dbReference type="Proteomes" id="UP000241890"/>
    </source>
</evidence>
<keyword evidence="1" id="KW-0677">Repeat</keyword>
<evidence type="ECO:0000259" key="5">
    <source>
        <dbReference type="PROSITE" id="PS50893"/>
    </source>
</evidence>
<gene>
    <name evidence="6" type="ORF">FCC1311_077382</name>
</gene>
<proteinExistence type="predicted"/>
<feature type="domain" description="ABC transporter" evidence="5">
    <location>
        <begin position="401"/>
        <end position="617"/>
    </location>
</feature>
<dbReference type="Proteomes" id="UP000241890">
    <property type="component" value="Unassembled WGS sequence"/>
</dbReference>
<dbReference type="InterPro" id="IPR027417">
    <property type="entry name" value="P-loop_NTPase"/>
</dbReference>
<keyword evidence="2" id="KW-0547">Nucleotide-binding</keyword>
<dbReference type="PANTHER" id="PTHR19211:SF14">
    <property type="entry name" value="ATP-BINDING CASSETTE SUB-FAMILY F MEMBER 1"/>
    <property type="match status" value="1"/>
</dbReference>
<reference evidence="6 7" key="1">
    <citation type="submission" date="2017-12" db="EMBL/GenBank/DDBJ databases">
        <title>Sequencing, de novo assembly and annotation of complete genome of a new Thraustochytrid species, strain FCC1311.</title>
        <authorList>
            <person name="Sedici K."/>
            <person name="Godart F."/>
            <person name="Aiese Cigliano R."/>
            <person name="Sanseverino W."/>
            <person name="Barakat M."/>
            <person name="Ortet P."/>
            <person name="Marechal E."/>
            <person name="Cagnac O."/>
            <person name="Amato A."/>
        </authorList>
    </citation>
    <scope>NUCLEOTIDE SEQUENCE [LARGE SCALE GENOMIC DNA]</scope>
</reference>
<sequence length="617" mass="66596">MVSEQALLSVESPQDLDSFDELPSVASNASCQFNGKQMKLSLGTLEYPGHAGDLFTVESCVLETGAIYGLVGPNGVGKSSFAKLLTSKTLPGFPSSISTCYLDSCSREGSNKEMQLDPRAMLETAIKDRCKDLGDQVQALEAALDNDVGAEEAEVLAARLGELCEQEDDLLASGSQEIASVLEDLGFAAAGLLETPVAQLSSGWRYKARLAKALLAHADLLVLDEPSFLDARSTDWLISRTKEVAAKGAIVCLISHKESLLEALANRILFISASKTLETYNCGYEVFRGVRSNEVTSATREEAKGRQSREHAEHALKTAKKRVAKGAKNYHKVVGAGEDRRWIKGKCKEAKQKAARSIGAKVKQLEKETERLEELAKAATEHRTQAISLSGSAWSPMQQMVSLQDVHFGYRPDEPVLRDVSLAIYGGDRIVLTGANGEGKSTLLKLVYGDVDPLEGNVSRASGQHIAYFPQDALEQLVVKHGGESATRLLQAQLKTTGEVSDMDARVALGAFGIKGDLALRPIRTLSAGQRTRLYLALLFSRKGAKPSLLVLDEVENLDAETTEALMTSLADFPGAVLCVTHDSTHSAFLRPRQVWHVQGGHVGVTLTEHLAQDPSV</sequence>
<dbReference type="Gene3D" id="3.40.50.300">
    <property type="entry name" value="P-loop containing nucleotide triphosphate hydrolases"/>
    <property type="match status" value="2"/>
</dbReference>
<evidence type="ECO:0000256" key="3">
    <source>
        <dbReference type="ARBA" id="ARBA00022840"/>
    </source>
</evidence>
<dbReference type="GO" id="GO:0005524">
    <property type="term" value="F:ATP binding"/>
    <property type="evidence" value="ECO:0007669"/>
    <property type="project" value="UniProtKB-KW"/>
</dbReference>
<protein>
    <submittedName>
        <fullName evidence="6">ABC transporter ATP-binding protein ARB1</fullName>
    </submittedName>
</protein>
<dbReference type="Pfam" id="PF00005">
    <property type="entry name" value="ABC_tran"/>
    <property type="match status" value="2"/>
</dbReference>
<evidence type="ECO:0000256" key="2">
    <source>
        <dbReference type="ARBA" id="ARBA00022741"/>
    </source>
</evidence>
<dbReference type="AlphaFoldDB" id="A0A2R5GUE5"/>
<dbReference type="GO" id="GO:0016887">
    <property type="term" value="F:ATP hydrolysis activity"/>
    <property type="evidence" value="ECO:0007669"/>
    <property type="project" value="InterPro"/>
</dbReference>
<evidence type="ECO:0000256" key="1">
    <source>
        <dbReference type="ARBA" id="ARBA00022737"/>
    </source>
</evidence>
<dbReference type="SUPFAM" id="SSF52540">
    <property type="entry name" value="P-loop containing nucleoside triphosphate hydrolases"/>
    <property type="match status" value="2"/>
</dbReference>